<dbReference type="PANTHER" id="PTHR35526:SF3">
    <property type="entry name" value="ANTI-SIGMA-F FACTOR RSBW"/>
    <property type="match status" value="1"/>
</dbReference>
<dbReference type="RefSeq" id="WP_070199848.1">
    <property type="nucleotide sequence ID" value="NZ_JBHVRE010000030.1"/>
</dbReference>
<dbReference type="InterPro" id="IPR036890">
    <property type="entry name" value="HATPase_C_sf"/>
</dbReference>
<keyword evidence="4" id="KW-0547">Nucleotide-binding</keyword>
<comment type="caution">
    <text evidence="4">The sequence shown here is derived from an EMBL/GenBank/DDBJ whole genome shotgun (WGS) entry which is preliminary data.</text>
</comment>
<dbReference type="Pfam" id="PF13581">
    <property type="entry name" value="HATPase_c_2"/>
    <property type="match status" value="1"/>
</dbReference>
<evidence type="ECO:0000313" key="4">
    <source>
        <dbReference type="EMBL" id="MFD3959747.1"/>
    </source>
</evidence>
<feature type="compositionally biased region" description="Basic and acidic residues" evidence="2">
    <location>
        <begin position="117"/>
        <end position="127"/>
    </location>
</feature>
<dbReference type="Proteomes" id="UP001598300">
    <property type="component" value="Unassembled WGS sequence"/>
</dbReference>
<proteinExistence type="predicted"/>
<dbReference type="InterPro" id="IPR003594">
    <property type="entry name" value="HATPase_dom"/>
</dbReference>
<accession>A0ABW6E314</accession>
<evidence type="ECO:0000256" key="2">
    <source>
        <dbReference type="SAM" id="MobiDB-lite"/>
    </source>
</evidence>
<dbReference type="InterPro" id="IPR050267">
    <property type="entry name" value="Anti-sigma-factor_SerPK"/>
</dbReference>
<evidence type="ECO:0000313" key="5">
    <source>
        <dbReference type="Proteomes" id="UP001598300"/>
    </source>
</evidence>
<feature type="region of interest" description="Disordered" evidence="2">
    <location>
        <begin position="95"/>
        <end position="151"/>
    </location>
</feature>
<keyword evidence="1" id="KW-0418">Kinase</keyword>
<protein>
    <submittedName>
        <fullName evidence="4">ATP-binding protein</fullName>
    </submittedName>
</protein>
<keyword evidence="5" id="KW-1185">Reference proteome</keyword>
<evidence type="ECO:0000259" key="3">
    <source>
        <dbReference type="Pfam" id="PF13581"/>
    </source>
</evidence>
<feature type="domain" description="Histidine kinase/HSP90-like ATPase" evidence="3">
    <location>
        <begin position="23"/>
        <end position="139"/>
    </location>
</feature>
<reference evidence="4 5" key="1">
    <citation type="submission" date="2024-09" db="EMBL/GenBank/DDBJ databases">
        <title>The Natural Products Discovery Center: Release of the First 8490 Sequenced Strains for Exploring Actinobacteria Biosynthetic Diversity.</title>
        <authorList>
            <person name="Kalkreuter E."/>
            <person name="Kautsar S.A."/>
            <person name="Yang D."/>
            <person name="Bader C.D."/>
            <person name="Teijaro C.N."/>
            <person name="Fluegel L."/>
            <person name="Davis C.M."/>
            <person name="Simpson J.R."/>
            <person name="Lauterbach L."/>
            <person name="Steele A.D."/>
            <person name="Gui C."/>
            <person name="Meng S."/>
            <person name="Li G."/>
            <person name="Viehrig K."/>
            <person name="Ye F."/>
            <person name="Su P."/>
            <person name="Kiefer A.F."/>
            <person name="Nichols A."/>
            <person name="Cepeda A.J."/>
            <person name="Yan W."/>
            <person name="Fan B."/>
            <person name="Jiang Y."/>
            <person name="Adhikari A."/>
            <person name="Zheng C.-J."/>
            <person name="Schuster L."/>
            <person name="Cowan T.M."/>
            <person name="Smanski M.J."/>
            <person name="Chevrette M.G."/>
            <person name="De Carvalho L.P.S."/>
            <person name="Shen B."/>
        </authorList>
    </citation>
    <scope>NUCLEOTIDE SEQUENCE [LARGE SCALE GENOMIC DNA]</scope>
    <source>
        <strain evidence="4 5">NPDC058584</strain>
    </source>
</reference>
<organism evidence="4 5">
    <name type="scientific">Streptomyces bacillaris</name>
    <dbReference type="NCBI Taxonomy" id="68179"/>
    <lineage>
        <taxon>Bacteria</taxon>
        <taxon>Bacillati</taxon>
        <taxon>Actinomycetota</taxon>
        <taxon>Actinomycetes</taxon>
        <taxon>Kitasatosporales</taxon>
        <taxon>Streptomycetaceae</taxon>
        <taxon>Streptomyces</taxon>
    </lineage>
</organism>
<dbReference type="EMBL" id="JBHXPM010000030">
    <property type="protein sequence ID" value="MFD3959747.1"/>
    <property type="molecule type" value="Genomic_DNA"/>
</dbReference>
<dbReference type="CDD" id="cd16936">
    <property type="entry name" value="HATPase_RsbW-like"/>
    <property type="match status" value="1"/>
</dbReference>
<keyword evidence="1" id="KW-0723">Serine/threonine-protein kinase</keyword>
<evidence type="ECO:0000256" key="1">
    <source>
        <dbReference type="ARBA" id="ARBA00022527"/>
    </source>
</evidence>
<gene>
    <name evidence="4" type="ORF">ACFWR3_27190</name>
</gene>
<dbReference type="PANTHER" id="PTHR35526">
    <property type="entry name" value="ANTI-SIGMA-F FACTOR RSBW-RELATED"/>
    <property type="match status" value="1"/>
</dbReference>
<keyword evidence="4" id="KW-0067">ATP-binding</keyword>
<dbReference type="GO" id="GO:0005524">
    <property type="term" value="F:ATP binding"/>
    <property type="evidence" value="ECO:0007669"/>
    <property type="project" value="UniProtKB-KW"/>
</dbReference>
<sequence length="151" mass="16405">MTEPPFVLVGTGGEGEPQFEASFAADPSAISPVRRRLRMLLRENGLEHVADDVALICQELMSNAVQHGCLGLPASTTLKIIVVWSDARLRAVVHDPSEEKPTEQDSSCSRTSGRGLRLVDELSDRWGVETPPDGSGKAVWTELDSPKRRAS</sequence>
<dbReference type="Gene3D" id="3.30.565.10">
    <property type="entry name" value="Histidine kinase-like ATPase, C-terminal domain"/>
    <property type="match status" value="1"/>
</dbReference>
<keyword evidence="1" id="KW-0808">Transferase</keyword>
<dbReference type="SUPFAM" id="SSF55874">
    <property type="entry name" value="ATPase domain of HSP90 chaperone/DNA topoisomerase II/histidine kinase"/>
    <property type="match status" value="1"/>
</dbReference>
<name>A0ABW6E314_9ACTN</name>